<gene>
    <name evidence="3" type="ORF">AVDCRST_MAG75-3164</name>
</gene>
<keyword evidence="2" id="KW-0472">Membrane</keyword>
<feature type="transmembrane region" description="Helical" evidence="2">
    <location>
        <begin position="72"/>
        <end position="95"/>
    </location>
</feature>
<feature type="transmembrane region" description="Helical" evidence="2">
    <location>
        <begin position="217"/>
        <end position="238"/>
    </location>
</feature>
<name>A0A6J4PI08_9ACTN</name>
<dbReference type="EMBL" id="CADCUO010000229">
    <property type="protein sequence ID" value="CAA9416855.1"/>
    <property type="molecule type" value="Genomic_DNA"/>
</dbReference>
<keyword evidence="2" id="KW-1133">Transmembrane helix</keyword>
<proteinExistence type="predicted"/>
<evidence type="ECO:0000313" key="3">
    <source>
        <dbReference type="EMBL" id="CAA9416855.1"/>
    </source>
</evidence>
<protein>
    <submittedName>
        <fullName evidence="3">Predicted cobalt transporter CbtA</fullName>
    </submittedName>
</protein>
<keyword evidence="2" id="KW-0812">Transmembrane</keyword>
<sequence length="255" mass="26223">MSARHFLTRGLLAGLLAGIVAFGVAYLVGEPSLNAAIAVEQTSPGVGTDHSHDSAATEQSGGQVSRTLQSTLGLLTGTVVAGVTLGGLVGVLSALALGRFGSLGPRATTLGVAATCFVAGYVTPFLTYPPNPPAVGSSDSIPLRTALYFTLIVISVIAVLLAVVVGRHLQPRIGGWYASLVAVGAYLVVSVTAAALLPSFDEVPTSFPAGILYDFRIASFLTQLALWSVLGITLAELVHRLAQPTPHRKTQHVSS</sequence>
<feature type="transmembrane region" description="Helical" evidence="2">
    <location>
        <begin position="12"/>
        <end position="29"/>
    </location>
</feature>
<evidence type="ECO:0000256" key="1">
    <source>
        <dbReference type="SAM" id="MobiDB-lite"/>
    </source>
</evidence>
<feature type="transmembrane region" description="Helical" evidence="2">
    <location>
        <begin position="177"/>
        <end position="197"/>
    </location>
</feature>
<dbReference type="InterPro" id="IPR012666">
    <property type="entry name" value="CbtA_put"/>
</dbReference>
<feature type="region of interest" description="Disordered" evidence="1">
    <location>
        <begin position="44"/>
        <end position="63"/>
    </location>
</feature>
<evidence type="ECO:0000256" key="2">
    <source>
        <dbReference type="SAM" id="Phobius"/>
    </source>
</evidence>
<reference evidence="3" key="1">
    <citation type="submission" date="2020-02" db="EMBL/GenBank/DDBJ databases">
        <authorList>
            <person name="Meier V. D."/>
        </authorList>
    </citation>
    <scope>NUCLEOTIDE SEQUENCE</scope>
    <source>
        <strain evidence="3">AVDCRST_MAG75</strain>
    </source>
</reference>
<dbReference type="AlphaFoldDB" id="A0A6J4PI08"/>
<organism evidence="3">
    <name type="scientific">uncultured Propionibacteriaceae bacterium</name>
    <dbReference type="NCBI Taxonomy" id="257457"/>
    <lineage>
        <taxon>Bacteria</taxon>
        <taxon>Bacillati</taxon>
        <taxon>Actinomycetota</taxon>
        <taxon>Actinomycetes</taxon>
        <taxon>Propionibacteriales</taxon>
        <taxon>Propionibacteriaceae</taxon>
        <taxon>environmental samples</taxon>
    </lineage>
</organism>
<dbReference type="Pfam" id="PF09490">
    <property type="entry name" value="CbtA"/>
    <property type="match status" value="1"/>
</dbReference>
<feature type="transmembrane region" description="Helical" evidence="2">
    <location>
        <begin position="146"/>
        <end position="165"/>
    </location>
</feature>
<accession>A0A6J4PI08</accession>
<feature type="transmembrane region" description="Helical" evidence="2">
    <location>
        <begin position="107"/>
        <end position="126"/>
    </location>
</feature>